<dbReference type="EMBL" id="JARYMX010000003">
    <property type="protein sequence ID" value="KAJ9557807.1"/>
    <property type="molecule type" value="Genomic_DNA"/>
</dbReference>
<proteinExistence type="predicted"/>
<evidence type="ECO:0000313" key="2">
    <source>
        <dbReference type="Proteomes" id="UP001172457"/>
    </source>
</evidence>
<gene>
    <name evidence="1" type="ORF">OSB04_012421</name>
</gene>
<reference evidence="1" key="1">
    <citation type="submission" date="2023-03" db="EMBL/GenBank/DDBJ databases">
        <title>Chromosome-scale reference genome and RAD-based genetic map of yellow starthistle (Centaurea solstitialis) reveal putative structural variation and QTLs associated with invader traits.</title>
        <authorList>
            <person name="Reatini B."/>
            <person name="Cang F.A."/>
            <person name="Jiang Q."/>
            <person name="Mckibben M.T.W."/>
            <person name="Barker M.S."/>
            <person name="Rieseberg L.H."/>
            <person name="Dlugosch K.M."/>
        </authorList>
    </citation>
    <scope>NUCLEOTIDE SEQUENCE</scope>
    <source>
        <strain evidence="1">CAN-66</strain>
        <tissue evidence="1">Leaf</tissue>
    </source>
</reference>
<evidence type="ECO:0008006" key="3">
    <source>
        <dbReference type="Google" id="ProtNLM"/>
    </source>
</evidence>
<keyword evidence="2" id="KW-1185">Reference proteome</keyword>
<dbReference type="Proteomes" id="UP001172457">
    <property type="component" value="Chromosome 3"/>
</dbReference>
<dbReference type="AlphaFoldDB" id="A0AA38WEK6"/>
<sequence>MSSRRVVVQGSLDENSTGGLWLYHVGLLGWVEIFNPINKWVEPEPNPTRPIYTPNTMHWIPIYCDSSSAVQIAANPVQHSRTKHIDIRYHFIKDHVEKGNVELFFVESERQIADLFTKAFDEKRHYYLLSKLGMLDPPTDF</sequence>
<protein>
    <recommendedName>
        <fullName evidence="3">Retrovirus-related Pol polyprotein from transposon TNT 1-94</fullName>
    </recommendedName>
</protein>
<comment type="caution">
    <text evidence="1">The sequence shown here is derived from an EMBL/GenBank/DDBJ whole genome shotgun (WGS) entry which is preliminary data.</text>
</comment>
<evidence type="ECO:0000313" key="1">
    <source>
        <dbReference type="EMBL" id="KAJ9557807.1"/>
    </source>
</evidence>
<organism evidence="1 2">
    <name type="scientific">Centaurea solstitialis</name>
    <name type="common">yellow star-thistle</name>
    <dbReference type="NCBI Taxonomy" id="347529"/>
    <lineage>
        <taxon>Eukaryota</taxon>
        <taxon>Viridiplantae</taxon>
        <taxon>Streptophyta</taxon>
        <taxon>Embryophyta</taxon>
        <taxon>Tracheophyta</taxon>
        <taxon>Spermatophyta</taxon>
        <taxon>Magnoliopsida</taxon>
        <taxon>eudicotyledons</taxon>
        <taxon>Gunneridae</taxon>
        <taxon>Pentapetalae</taxon>
        <taxon>asterids</taxon>
        <taxon>campanulids</taxon>
        <taxon>Asterales</taxon>
        <taxon>Asteraceae</taxon>
        <taxon>Carduoideae</taxon>
        <taxon>Cardueae</taxon>
        <taxon>Centaureinae</taxon>
        <taxon>Centaurea</taxon>
    </lineage>
</organism>
<accession>A0AA38WEK6</accession>
<dbReference type="CDD" id="cd09272">
    <property type="entry name" value="RNase_HI_RT_Ty1"/>
    <property type="match status" value="1"/>
</dbReference>
<name>A0AA38WEK6_9ASTR</name>